<organism evidence="2 3">
    <name type="scientific">Reticulomyxa filosa</name>
    <dbReference type="NCBI Taxonomy" id="46433"/>
    <lineage>
        <taxon>Eukaryota</taxon>
        <taxon>Sar</taxon>
        <taxon>Rhizaria</taxon>
        <taxon>Retaria</taxon>
        <taxon>Foraminifera</taxon>
        <taxon>Monothalamids</taxon>
        <taxon>Reticulomyxidae</taxon>
        <taxon>Reticulomyxa</taxon>
    </lineage>
</organism>
<proteinExistence type="predicted"/>
<dbReference type="AlphaFoldDB" id="X6MG73"/>
<protein>
    <submittedName>
        <fullName evidence="2">Uncharacterized protein</fullName>
    </submittedName>
</protein>
<evidence type="ECO:0000256" key="1">
    <source>
        <dbReference type="SAM" id="Coils"/>
    </source>
</evidence>
<dbReference type="Proteomes" id="UP000023152">
    <property type="component" value="Unassembled WGS sequence"/>
</dbReference>
<name>X6MG73_RETFI</name>
<dbReference type="EMBL" id="ASPP01021443">
    <property type="protein sequence ID" value="ETO12397.1"/>
    <property type="molecule type" value="Genomic_DNA"/>
</dbReference>
<gene>
    <name evidence="2" type="ORF">RFI_24981</name>
</gene>
<accession>X6MG73</accession>
<feature type="coiled-coil region" evidence="1">
    <location>
        <begin position="319"/>
        <end position="346"/>
    </location>
</feature>
<evidence type="ECO:0000313" key="3">
    <source>
        <dbReference type="Proteomes" id="UP000023152"/>
    </source>
</evidence>
<keyword evidence="1" id="KW-0175">Coiled coil</keyword>
<reference evidence="2 3" key="1">
    <citation type="journal article" date="2013" name="Curr. Biol.">
        <title>The Genome of the Foraminiferan Reticulomyxa filosa.</title>
        <authorList>
            <person name="Glockner G."/>
            <person name="Hulsmann N."/>
            <person name="Schleicher M."/>
            <person name="Noegel A.A."/>
            <person name="Eichinger L."/>
            <person name="Gallinger C."/>
            <person name="Pawlowski J."/>
            <person name="Sierra R."/>
            <person name="Euteneuer U."/>
            <person name="Pillet L."/>
            <person name="Moustafa A."/>
            <person name="Platzer M."/>
            <person name="Groth M."/>
            <person name="Szafranski K."/>
            <person name="Schliwa M."/>
        </authorList>
    </citation>
    <scope>NUCLEOTIDE SEQUENCE [LARGE SCALE GENOMIC DNA]</scope>
</reference>
<keyword evidence="3" id="KW-1185">Reference proteome</keyword>
<comment type="caution">
    <text evidence="2">The sequence shown here is derived from an EMBL/GenBank/DDBJ whole genome shotgun (WGS) entry which is preliminary data.</text>
</comment>
<sequence>MLTITYSFGKIPRSFLYFCPLFFFLYKQAKNTYTHKKKYYNLLVYMLFMHVGIGEDDECDLWQCCHRTERMLWLKWKEPWEIEEDEKNERVYEIQMKNSKSTSDDWTKTGDIDMKSVTMDDKTNNEKEACLKMEQSFVERDKYQFRIRIHHSPQMLSDYSNVVGISFLSELYQIPISVAKYRKFHLSYSPENLCKQDDSVYRSALNNEFNGNEPDWIVFEISGDTKILHLTHVYIRCRGDTQGVKEMKVEWSEKNNDNEWLACQPNPINVQQSREMQMIELTCKATPNGIKFIKISFLNNWGQTGAKRIKYDHWKIITVFLLKKANKKLQNNVKEYRIKQNQMKSSIFPWAL</sequence>
<evidence type="ECO:0000313" key="2">
    <source>
        <dbReference type="EMBL" id="ETO12397.1"/>
    </source>
</evidence>